<reference evidence="1 2" key="1">
    <citation type="submission" date="2024-09" db="EMBL/GenBank/DDBJ databases">
        <authorList>
            <person name="Sun Q."/>
            <person name="Mori K."/>
        </authorList>
    </citation>
    <scope>NUCLEOTIDE SEQUENCE [LARGE SCALE GENOMIC DNA]</scope>
    <source>
        <strain evidence="1 2">CECT 8064</strain>
    </source>
</reference>
<name>A0ABV5HJ18_9VIBR</name>
<gene>
    <name evidence="1" type="ORF">ACFFUV_04500</name>
</gene>
<dbReference type="EMBL" id="JBHMEP010000001">
    <property type="protein sequence ID" value="MFB9134229.1"/>
    <property type="molecule type" value="Genomic_DNA"/>
</dbReference>
<dbReference type="RefSeq" id="WP_390190037.1">
    <property type="nucleotide sequence ID" value="NZ_JBHMEP010000001.1"/>
</dbReference>
<dbReference type="Proteomes" id="UP001589645">
    <property type="component" value="Unassembled WGS sequence"/>
</dbReference>
<evidence type="ECO:0000313" key="2">
    <source>
        <dbReference type="Proteomes" id="UP001589645"/>
    </source>
</evidence>
<organism evidence="1 2">
    <name type="scientific">Vibrio olivae</name>
    <dbReference type="NCBI Taxonomy" id="1243002"/>
    <lineage>
        <taxon>Bacteria</taxon>
        <taxon>Pseudomonadati</taxon>
        <taxon>Pseudomonadota</taxon>
        <taxon>Gammaproteobacteria</taxon>
        <taxon>Vibrionales</taxon>
        <taxon>Vibrionaceae</taxon>
        <taxon>Vibrio</taxon>
    </lineage>
</organism>
<evidence type="ECO:0000313" key="1">
    <source>
        <dbReference type="EMBL" id="MFB9134229.1"/>
    </source>
</evidence>
<sequence>MKTSKPIQAEIVEFKCEECNQGVYRVDNSMDPLPNRWGHKCTNCGQQGYFPFAYPYIKYKNQQFVLEKHIVKVNPKPPYFI</sequence>
<comment type="caution">
    <text evidence="1">The sequence shown here is derived from an EMBL/GenBank/DDBJ whole genome shotgun (WGS) entry which is preliminary data.</text>
</comment>
<accession>A0ABV5HJ18</accession>
<protein>
    <submittedName>
        <fullName evidence="1">Uncharacterized protein</fullName>
    </submittedName>
</protein>
<proteinExistence type="predicted"/>
<keyword evidence="2" id="KW-1185">Reference proteome</keyword>